<proteinExistence type="predicted"/>
<keyword evidence="1" id="KW-0472">Membrane</keyword>
<feature type="transmembrane region" description="Helical" evidence="1">
    <location>
        <begin position="68"/>
        <end position="101"/>
    </location>
</feature>
<dbReference type="Proteomes" id="UP000238415">
    <property type="component" value="Unassembled WGS sequence"/>
</dbReference>
<dbReference type="OrthoDB" id="1682804at2"/>
<dbReference type="InterPro" id="IPR012861">
    <property type="entry name" value="DUF1634"/>
</dbReference>
<keyword evidence="1" id="KW-0812">Transmembrane</keyword>
<protein>
    <recommendedName>
        <fullName evidence="4">DUF1634 domain-containing protein</fullName>
    </recommendedName>
</protein>
<dbReference type="AlphaFoldDB" id="A0A2T0AJT7"/>
<sequence>MEKNESKGLTQESHALVVEDVISRSLRWGVVISAIIIAVGLVIYLLTGDSGYPAGFFPTSIPQVLKDVVYFKSFAIIDLGLLLLIATPIFRVAASIIAFLFDGDRPYVLITTYVLAMLILSLLLGKAE</sequence>
<keyword evidence="3" id="KW-1185">Reference proteome</keyword>
<gene>
    <name evidence="2" type="ORF">MOHU_26710</name>
</gene>
<evidence type="ECO:0008006" key="4">
    <source>
        <dbReference type="Google" id="ProtNLM"/>
    </source>
</evidence>
<evidence type="ECO:0000313" key="2">
    <source>
        <dbReference type="EMBL" id="PRR68576.1"/>
    </source>
</evidence>
<accession>A0A2T0AJT7</accession>
<feature type="transmembrane region" description="Helical" evidence="1">
    <location>
        <begin position="107"/>
        <end position="125"/>
    </location>
</feature>
<evidence type="ECO:0000313" key="3">
    <source>
        <dbReference type="Proteomes" id="UP000238415"/>
    </source>
</evidence>
<name>A0A2T0AJT7_9FIRM</name>
<comment type="caution">
    <text evidence="2">The sequence shown here is derived from an EMBL/GenBank/DDBJ whole genome shotgun (WGS) entry which is preliminary data.</text>
</comment>
<feature type="transmembrane region" description="Helical" evidence="1">
    <location>
        <begin position="26"/>
        <end position="47"/>
    </location>
</feature>
<evidence type="ECO:0000256" key="1">
    <source>
        <dbReference type="SAM" id="Phobius"/>
    </source>
</evidence>
<keyword evidence="1" id="KW-1133">Transmembrane helix</keyword>
<dbReference type="Pfam" id="PF07843">
    <property type="entry name" value="DUF1634"/>
    <property type="match status" value="1"/>
</dbReference>
<organism evidence="2 3">
    <name type="scientific">Neomoorella humiferrea</name>
    <dbReference type="NCBI Taxonomy" id="676965"/>
    <lineage>
        <taxon>Bacteria</taxon>
        <taxon>Bacillati</taxon>
        <taxon>Bacillota</taxon>
        <taxon>Clostridia</taxon>
        <taxon>Neomoorellales</taxon>
        <taxon>Neomoorellaceae</taxon>
        <taxon>Neomoorella</taxon>
    </lineage>
</organism>
<dbReference type="RefSeq" id="WP_106006579.1">
    <property type="nucleotide sequence ID" value="NZ_CP136418.1"/>
</dbReference>
<dbReference type="EMBL" id="PVXM01000062">
    <property type="protein sequence ID" value="PRR68576.1"/>
    <property type="molecule type" value="Genomic_DNA"/>
</dbReference>
<reference evidence="2 3" key="1">
    <citation type="submission" date="2018-03" db="EMBL/GenBank/DDBJ databases">
        <title>Genome sequence of Moorella humiferrea DSM 23265.</title>
        <authorList>
            <person name="Poehlein A."/>
            <person name="Daniel R."/>
        </authorList>
    </citation>
    <scope>NUCLEOTIDE SEQUENCE [LARGE SCALE GENOMIC DNA]</scope>
    <source>
        <strain evidence="2 3">DSM 23265</strain>
    </source>
</reference>